<dbReference type="AlphaFoldDB" id="A0A916NFP1"/>
<dbReference type="InterPro" id="IPR004556">
    <property type="entry name" value="HemK-like"/>
</dbReference>
<dbReference type="PANTHER" id="PTHR47806:SF1">
    <property type="entry name" value="RIBOSOMAL PROTEIN UL3 GLUTAMINE METHYLTRANSFERASE"/>
    <property type="match status" value="1"/>
</dbReference>
<dbReference type="GO" id="GO:0036009">
    <property type="term" value="F:protein-glutamine N-methyltransferase activity"/>
    <property type="evidence" value="ECO:0007669"/>
    <property type="project" value="InterPro"/>
</dbReference>
<evidence type="ECO:0000259" key="4">
    <source>
        <dbReference type="Pfam" id="PF05175"/>
    </source>
</evidence>
<proteinExistence type="predicted"/>
<dbReference type="EMBL" id="OU343031">
    <property type="protein sequence ID" value="CAG7602289.1"/>
    <property type="molecule type" value="Genomic_DNA"/>
</dbReference>
<sequence length="297" mass="33628">MNHSFSTVRDLFRYAVTRFNQAQLVFGQGNVDAYDEAAYLVLHTLHLPLDTLDPFLEAHLLQDEIRAVFDIIERRVTHRLPAAYLTHEAWLHGYHFYVDERVIIPRSLISELLIKRLFPSIDMPDKLSAVLELCTGSGCLAIMSAHAFPYAEIDAVDLSAQALQVAQKNIDDYNLNKRVMLFEGDLFEPLPQRQYDLIITNPPYVNDESMKLLPVEYCHEPRIALAGGGDGMNIIRRIVSEAHNWLTNSGILIIEIGNEQHHLQAVFNGLPMTWLPTNAGNNSVLLLHAADLPCKKH</sequence>
<dbReference type="Proteomes" id="UP000693996">
    <property type="component" value="Chromosome"/>
</dbReference>
<dbReference type="Pfam" id="PF05175">
    <property type="entry name" value="MTS"/>
    <property type="match status" value="1"/>
</dbReference>
<dbReference type="PIRSF" id="PIRSF037167">
    <property type="entry name" value="Mtase_YfcB_prd"/>
    <property type="match status" value="1"/>
</dbReference>
<dbReference type="PANTHER" id="PTHR47806">
    <property type="entry name" value="50S RIBOSOMAL PROTEIN L3 GLUTAMINE METHYLTRANSFERASE"/>
    <property type="match status" value="1"/>
</dbReference>
<keyword evidence="6" id="KW-1185">Reference proteome</keyword>
<evidence type="ECO:0000256" key="2">
    <source>
        <dbReference type="ARBA" id="ARBA00022679"/>
    </source>
</evidence>
<gene>
    <name evidence="5" type="primary">prmB</name>
    <name evidence="5" type="ORF">MYVALT_F_03240</name>
</gene>
<accession>A0A916NFP1</accession>
<dbReference type="InterPro" id="IPR007848">
    <property type="entry name" value="Small_mtfrase_dom"/>
</dbReference>
<dbReference type="EC" id="2.1.1.-" evidence="5"/>
<evidence type="ECO:0000313" key="6">
    <source>
        <dbReference type="Proteomes" id="UP000693996"/>
    </source>
</evidence>
<dbReference type="GO" id="GO:0005829">
    <property type="term" value="C:cytosol"/>
    <property type="evidence" value="ECO:0007669"/>
    <property type="project" value="TreeGrafter"/>
</dbReference>
<keyword evidence="1 5" id="KW-0489">Methyltransferase</keyword>
<evidence type="ECO:0000256" key="3">
    <source>
        <dbReference type="ARBA" id="ARBA00022691"/>
    </source>
</evidence>
<dbReference type="GO" id="GO:0032259">
    <property type="term" value="P:methylation"/>
    <property type="evidence" value="ECO:0007669"/>
    <property type="project" value="UniProtKB-KW"/>
</dbReference>
<organism evidence="5 6">
    <name type="scientific">Candidatus Vallotiella hemipterorum</name>
    <dbReference type="NCBI Taxonomy" id="1177213"/>
    <lineage>
        <taxon>Bacteria</taxon>
        <taxon>Pseudomonadati</taxon>
        <taxon>Pseudomonadota</taxon>
        <taxon>Betaproteobacteria</taxon>
        <taxon>Burkholderiales</taxon>
        <taxon>Burkholderiaceae</taxon>
        <taxon>Candidatus Vallotiella</taxon>
    </lineage>
</organism>
<dbReference type="NCBIfam" id="TIGR03533">
    <property type="entry name" value="L3_gln_methyl"/>
    <property type="match status" value="1"/>
</dbReference>
<dbReference type="RefSeq" id="WP_216797045.1">
    <property type="nucleotide sequence ID" value="NZ_OU343031.1"/>
</dbReference>
<evidence type="ECO:0000313" key="5">
    <source>
        <dbReference type="EMBL" id="CAG7602289.1"/>
    </source>
</evidence>
<dbReference type="PROSITE" id="PS00092">
    <property type="entry name" value="N6_MTASE"/>
    <property type="match status" value="1"/>
</dbReference>
<dbReference type="NCBIfam" id="TIGR00536">
    <property type="entry name" value="hemK_fam"/>
    <property type="match status" value="1"/>
</dbReference>
<keyword evidence="2 5" id="KW-0808">Transferase</keyword>
<dbReference type="KEGG" id="vtr:MYVALT_F_03240"/>
<keyword evidence="3" id="KW-0949">S-adenosyl-L-methionine</keyword>
<evidence type="ECO:0000256" key="1">
    <source>
        <dbReference type="ARBA" id="ARBA00022603"/>
    </source>
</evidence>
<dbReference type="InterPro" id="IPR017127">
    <property type="entry name" value="Ribosome_uL3_MTase"/>
</dbReference>
<keyword evidence="5" id="KW-0687">Ribonucleoprotein</keyword>
<name>A0A916NFP1_9BURK</name>
<dbReference type="GO" id="GO:0005840">
    <property type="term" value="C:ribosome"/>
    <property type="evidence" value="ECO:0007669"/>
    <property type="project" value="UniProtKB-KW"/>
</dbReference>
<feature type="domain" description="Methyltransferase small" evidence="4">
    <location>
        <begin position="120"/>
        <end position="211"/>
    </location>
</feature>
<dbReference type="GO" id="GO:0003676">
    <property type="term" value="F:nucleic acid binding"/>
    <property type="evidence" value="ECO:0007669"/>
    <property type="project" value="InterPro"/>
</dbReference>
<keyword evidence="5" id="KW-0689">Ribosomal protein</keyword>
<dbReference type="InterPro" id="IPR002052">
    <property type="entry name" value="DNA_methylase_N6_adenine_CS"/>
</dbReference>
<protein>
    <submittedName>
        <fullName evidence="5">50S ribosomal protein L3 glutamine methyltransferase</fullName>
        <ecNumber evidence="5">2.1.1.-</ecNumber>
    </submittedName>
</protein>
<reference evidence="5" key="1">
    <citation type="submission" date="2021-06" db="EMBL/GenBank/DDBJ databases">
        <authorList>
            <person name="Szabo G."/>
        </authorList>
    </citation>
    <scope>NUCLEOTIDE SEQUENCE</scope>
    <source>
        <strain evidence="5">MYVALT</strain>
    </source>
</reference>
<dbReference type="CDD" id="cd02440">
    <property type="entry name" value="AdoMet_MTases"/>
    <property type="match status" value="1"/>
</dbReference>